<reference evidence="3" key="1">
    <citation type="submission" date="2015-07" db="EMBL/GenBank/DDBJ databases">
        <title>Near-Complete Genome Sequence of the Cellulolytic Bacterium Bacteroides (Pseudobacteroides) cellulosolvens ATCC 35603.</title>
        <authorList>
            <person name="Dassa B."/>
            <person name="Utturkar S.M."/>
            <person name="Klingeman D.M."/>
            <person name="Hurt R.A."/>
            <person name="Keller M."/>
            <person name="Xu J."/>
            <person name="Reddy Y.H.K."/>
            <person name="Borovok I."/>
            <person name="Grinberg I.R."/>
            <person name="Lamed R."/>
            <person name="Zhivin O."/>
            <person name="Bayer E.A."/>
            <person name="Brown S.D."/>
        </authorList>
    </citation>
    <scope>NUCLEOTIDE SEQUENCE [LARGE SCALE GENOMIC DNA]</scope>
    <source>
        <strain evidence="3">DSM 2933</strain>
    </source>
</reference>
<comment type="caution">
    <text evidence="2">The sequence shown here is derived from an EMBL/GenBank/DDBJ whole genome shotgun (WGS) entry which is preliminary data.</text>
</comment>
<evidence type="ECO:0000313" key="3">
    <source>
        <dbReference type="Proteomes" id="UP000036923"/>
    </source>
</evidence>
<evidence type="ECO:0000313" key="2">
    <source>
        <dbReference type="EMBL" id="KNY30065.1"/>
    </source>
</evidence>
<sequence>MNFYVIEEDTNSKNKIFLDEINIAPEERKNMILGLDSYIPEDNLLINIKHMVSEEMSDYLSLRFTFVSHKLKCIIQDNTNAKIFFRDTFFLYDGMEFNYYFCCPQKIDCISYEISDKPSNNQAEKIKPGIMKISNGFSIMEKAIENTDIFRVEGLSSRSLVISERLKGLLEENDVKGIKYTLTNQWQNM</sequence>
<dbReference type="Proteomes" id="UP000036923">
    <property type="component" value="Unassembled WGS sequence"/>
</dbReference>
<accession>A0A0L6JWT3</accession>
<feature type="domain" description="Immunity MXAN-0049 protein" evidence="1">
    <location>
        <begin position="55"/>
        <end position="181"/>
    </location>
</feature>
<organism evidence="2 3">
    <name type="scientific">Pseudobacteroides cellulosolvens ATCC 35603 = DSM 2933</name>
    <dbReference type="NCBI Taxonomy" id="398512"/>
    <lineage>
        <taxon>Bacteria</taxon>
        <taxon>Bacillati</taxon>
        <taxon>Bacillota</taxon>
        <taxon>Clostridia</taxon>
        <taxon>Eubacteriales</taxon>
        <taxon>Oscillospiraceae</taxon>
        <taxon>Pseudobacteroides</taxon>
    </lineage>
</organism>
<dbReference type="Pfam" id="PF07791">
    <property type="entry name" value="Imm11"/>
    <property type="match status" value="1"/>
</dbReference>
<dbReference type="InterPro" id="IPR012433">
    <property type="entry name" value="Imm11"/>
</dbReference>
<dbReference type="EMBL" id="LGTC01000001">
    <property type="protein sequence ID" value="KNY30065.1"/>
    <property type="molecule type" value="Genomic_DNA"/>
</dbReference>
<dbReference type="RefSeq" id="WP_036944806.1">
    <property type="nucleotide sequence ID" value="NZ_LGTC01000001.1"/>
</dbReference>
<name>A0A0L6JWT3_9FIRM</name>
<gene>
    <name evidence="2" type="ORF">Bccel_5342</name>
</gene>
<dbReference type="STRING" id="398512.Bccel_5342"/>
<keyword evidence="3" id="KW-1185">Reference proteome</keyword>
<proteinExistence type="predicted"/>
<evidence type="ECO:0000259" key="1">
    <source>
        <dbReference type="Pfam" id="PF07791"/>
    </source>
</evidence>
<protein>
    <recommendedName>
        <fullName evidence="1">Immunity MXAN-0049 protein domain-containing protein</fullName>
    </recommendedName>
</protein>
<dbReference type="AlphaFoldDB" id="A0A0L6JWT3"/>